<reference evidence="1 2" key="1">
    <citation type="submission" date="2018-07" db="EMBL/GenBank/DDBJ databases">
        <title>High-quality-draft genome sequence of Gaiella occulta.</title>
        <authorList>
            <person name="Severino R."/>
            <person name="Froufe H.J.C."/>
            <person name="Rainey F.A."/>
            <person name="Barroso C."/>
            <person name="Albuquerque L."/>
            <person name="Lobo-Da-Cunha A."/>
            <person name="Da Costa M.S."/>
            <person name="Egas C."/>
        </authorList>
    </citation>
    <scope>NUCLEOTIDE SEQUENCE [LARGE SCALE GENOMIC DNA]</scope>
    <source>
        <strain evidence="1 2">F2-233</strain>
    </source>
</reference>
<name>A0A7M2Z2M1_9ACTN</name>
<dbReference type="EMBL" id="QQZY01000001">
    <property type="protein sequence ID" value="RDI76003.1"/>
    <property type="molecule type" value="Genomic_DNA"/>
</dbReference>
<comment type="caution">
    <text evidence="1">The sequence shown here is derived from an EMBL/GenBank/DDBJ whole genome shotgun (WGS) entry which is preliminary data.</text>
</comment>
<reference evidence="2" key="2">
    <citation type="journal article" date="2019" name="MicrobiologyOpen">
        <title>High-quality draft genome sequence of Gaiella occulta isolated from a 150 meter deep mineral water borehole and comparison with the genome sequences of other deep-branching lineages of the phylum Actinobacteria.</title>
        <authorList>
            <person name="Severino R."/>
            <person name="Froufe H.J.C."/>
            <person name="Barroso C."/>
            <person name="Albuquerque L."/>
            <person name="Lobo-da-Cunha A."/>
            <person name="da Costa M.S."/>
            <person name="Egas C."/>
        </authorList>
    </citation>
    <scope>NUCLEOTIDE SEQUENCE [LARGE SCALE GENOMIC DNA]</scope>
    <source>
        <strain evidence="2">F2-233</strain>
    </source>
</reference>
<dbReference type="AlphaFoldDB" id="A0A7M2Z2M1"/>
<dbReference type="RefSeq" id="WP_114794869.1">
    <property type="nucleotide sequence ID" value="NZ_QQZY01000001.1"/>
</dbReference>
<evidence type="ECO:0000313" key="1">
    <source>
        <dbReference type="EMBL" id="RDI76003.1"/>
    </source>
</evidence>
<sequence>MALQPTHYGFLAVGGGGRTHLAGLLVTDALGLPIEFVHTEPFAPTRLQRALIGDSLKRYLKQERVITSLLRLAEKQPALVAVDDEELLPMVPKRIPGVLVSAGTATGVRAGGELARTTDGDLVARAPGGRVLRLRLAGESSEALLAGAVRQLDLLEPLARVRAALTVVASDHKAA</sequence>
<evidence type="ECO:0000313" key="2">
    <source>
        <dbReference type="Proteomes" id="UP000254134"/>
    </source>
</evidence>
<proteinExistence type="predicted"/>
<dbReference type="OrthoDB" id="3848519at2"/>
<gene>
    <name evidence="1" type="ORF">Gocc_0422</name>
</gene>
<dbReference type="Proteomes" id="UP000254134">
    <property type="component" value="Unassembled WGS sequence"/>
</dbReference>
<organism evidence="1 2">
    <name type="scientific">Gaiella occulta</name>
    <dbReference type="NCBI Taxonomy" id="1002870"/>
    <lineage>
        <taxon>Bacteria</taxon>
        <taxon>Bacillati</taxon>
        <taxon>Actinomycetota</taxon>
        <taxon>Thermoleophilia</taxon>
        <taxon>Gaiellales</taxon>
        <taxon>Gaiellaceae</taxon>
        <taxon>Gaiella</taxon>
    </lineage>
</organism>
<accession>A0A7M2Z2M1</accession>
<protein>
    <submittedName>
        <fullName evidence="1">Uncharacterized protein</fullName>
    </submittedName>
</protein>
<keyword evidence="2" id="KW-1185">Reference proteome</keyword>